<keyword evidence="4" id="KW-0597">Phosphoprotein</keyword>
<keyword evidence="5" id="KW-0399">Innate immunity</keyword>
<keyword evidence="9" id="KW-0805">Transcription regulation</keyword>
<dbReference type="InterPro" id="IPR036020">
    <property type="entry name" value="WW_dom_sf"/>
</dbReference>
<feature type="compositionally biased region" description="Basic and acidic residues" evidence="15">
    <location>
        <begin position="231"/>
        <end position="250"/>
    </location>
</feature>
<organism evidence="17">
    <name type="scientific">Graphocephala atropunctata</name>
    <dbReference type="NCBI Taxonomy" id="36148"/>
    <lineage>
        <taxon>Eukaryota</taxon>
        <taxon>Metazoa</taxon>
        <taxon>Ecdysozoa</taxon>
        <taxon>Arthropoda</taxon>
        <taxon>Hexapoda</taxon>
        <taxon>Insecta</taxon>
        <taxon>Pterygota</taxon>
        <taxon>Neoptera</taxon>
        <taxon>Paraneoptera</taxon>
        <taxon>Hemiptera</taxon>
        <taxon>Auchenorrhyncha</taxon>
        <taxon>Membracoidea</taxon>
        <taxon>Cicadellidae</taxon>
        <taxon>Cicadellinae</taxon>
        <taxon>Cicadellini</taxon>
        <taxon>Graphocephala</taxon>
    </lineage>
</organism>
<dbReference type="EMBL" id="GEBQ01030382">
    <property type="protein sequence ID" value="JAT09595.1"/>
    <property type="molecule type" value="Transcribed_RNA"/>
</dbReference>
<dbReference type="GO" id="GO:0016607">
    <property type="term" value="C:nuclear speck"/>
    <property type="evidence" value="ECO:0007669"/>
    <property type="project" value="UniProtKB-SubCell"/>
</dbReference>
<comment type="subunit">
    <text evidence="14">Interacts with POU3F2/Brn-2, ATXN1, TXNL4A, HTT and AR. Interaction with ATXN1 correlates positively with the length of the polyglutamine tract. Interacts with RNA polymerase II large subunit in a phosphorylation-dependent manner. Forms a ternary complex with ATXN1 mutant and phosphorylated RNA polymerase II. Interacts (via C-terminus) with TXNL4A and CD2BP2. Interacts (via WW domain) with ATN1 and SF3B1, and may interact with additional splice factors. Interacts (via WW domain) with WBP11; Leading to reduce interaction between PQBP1 and TXNL4A. Interacts with CAPRIN1. Interacts with DDX1. Interacts with SFPQ. Interacts with KHSRP.</text>
</comment>
<evidence type="ECO:0000256" key="14">
    <source>
        <dbReference type="ARBA" id="ARBA00046362"/>
    </source>
</evidence>
<evidence type="ECO:0000256" key="5">
    <source>
        <dbReference type="ARBA" id="ARBA00022588"/>
    </source>
</evidence>
<evidence type="ECO:0000256" key="4">
    <source>
        <dbReference type="ARBA" id="ARBA00022553"/>
    </source>
</evidence>
<feature type="compositionally biased region" description="Acidic residues" evidence="15">
    <location>
        <begin position="41"/>
        <end position="54"/>
    </location>
</feature>
<keyword evidence="7" id="KW-0677">Repeat</keyword>
<dbReference type="PROSITE" id="PS50020">
    <property type="entry name" value="WW_DOMAIN_2"/>
    <property type="match status" value="1"/>
</dbReference>
<reference evidence="17" key="1">
    <citation type="submission" date="2015-11" db="EMBL/GenBank/DDBJ databases">
        <title>De novo transcriptome assembly of four potential Pierce s Disease insect vectors from Arizona vineyards.</title>
        <authorList>
            <person name="Tassone E.E."/>
        </authorList>
    </citation>
    <scope>NUCLEOTIDE SEQUENCE</scope>
</reference>
<dbReference type="InterPro" id="IPR001202">
    <property type="entry name" value="WW_dom"/>
</dbReference>
<protein>
    <recommendedName>
        <fullName evidence="3">Polyglutamine-binding protein 1</fullName>
    </recommendedName>
    <alternativeName>
        <fullName evidence="13">Polyglutamine tract-binding protein 1</fullName>
    </alternativeName>
</protein>
<keyword evidence="8" id="KW-0391">Immunity</keyword>
<evidence type="ECO:0000259" key="16">
    <source>
        <dbReference type="PROSITE" id="PS50020"/>
    </source>
</evidence>
<dbReference type="GO" id="GO:0045087">
    <property type="term" value="P:innate immune response"/>
    <property type="evidence" value="ECO:0007669"/>
    <property type="project" value="UniProtKB-KW"/>
</dbReference>
<keyword evidence="12" id="KW-0539">Nucleus</keyword>
<dbReference type="AlphaFoldDB" id="A0A1B6KDX2"/>
<evidence type="ECO:0000256" key="3">
    <source>
        <dbReference type="ARBA" id="ARBA00021117"/>
    </source>
</evidence>
<gene>
    <name evidence="17" type="ORF">g.9129</name>
</gene>
<evidence type="ECO:0000256" key="13">
    <source>
        <dbReference type="ARBA" id="ARBA00042167"/>
    </source>
</evidence>
<feature type="compositionally biased region" description="Low complexity" evidence="15">
    <location>
        <begin position="315"/>
        <end position="324"/>
    </location>
</feature>
<dbReference type="GO" id="GO:0043021">
    <property type="term" value="F:ribonucleoprotein complex binding"/>
    <property type="evidence" value="ECO:0007669"/>
    <property type="project" value="TreeGrafter"/>
</dbReference>
<evidence type="ECO:0000256" key="11">
    <source>
        <dbReference type="ARBA" id="ARBA00023187"/>
    </source>
</evidence>
<evidence type="ECO:0000256" key="6">
    <source>
        <dbReference type="ARBA" id="ARBA00022664"/>
    </source>
</evidence>
<evidence type="ECO:0000256" key="8">
    <source>
        <dbReference type="ARBA" id="ARBA00022859"/>
    </source>
</evidence>
<evidence type="ECO:0000256" key="10">
    <source>
        <dbReference type="ARBA" id="ARBA00023163"/>
    </source>
</evidence>
<evidence type="ECO:0000256" key="15">
    <source>
        <dbReference type="SAM" id="MobiDB-lite"/>
    </source>
</evidence>
<sequence>MPLPAALAARLAKRGLVSDTGNEDKVEESHINGDKAVNSESEPETPQVEEEEEVIAESYDDQIENQEPNQLSLLRKPQIQFNEDDSNDSFLDSSGRKFKGFAYCPNKNNIYHDCTKFCEETYKKREPDPKYLKRKKKMLAKYPLPSHWKEVYDAGIGHFYYWEVDSDSVSWLPPSHPKAVITESAAICRQQRDLLSDSEDNDSDEKSEKSESSDEESEDEAQRRKDIKKRRLEEMEKSRAKGRNKLKENNLDPMDPAAYSDIPRGGWSDGLNRGNEAKTGVDVTASGSLYQMRPYPNPGAVLRANTDKKKPPPQVNNKPVVNKPEQPTEKGKNE</sequence>
<evidence type="ECO:0000256" key="2">
    <source>
        <dbReference type="ARBA" id="ARBA00004463"/>
    </source>
</evidence>
<keyword evidence="6" id="KW-0507">mRNA processing</keyword>
<accession>A0A1B6KDX2</accession>
<dbReference type="SUPFAM" id="SSF51045">
    <property type="entry name" value="WW domain"/>
    <property type="match status" value="1"/>
</dbReference>
<keyword evidence="10" id="KW-0804">Transcription</keyword>
<evidence type="ECO:0000256" key="12">
    <source>
        <dbReference type="ARBA" id="ARBA00023242"/>
    </source>
</evidence>
<evidence type="ECO:0000256" key="9">
    <source>
        <dbReference type="ARBA" id="ARBA00023015"/>
    </source>
</evidence>
<dbReference type="Gene3D" id="3.40.30.10">
    <property type="entry name" value="Glutaredoxin"/>
    <property type="match status" value="1"/>
</dbReference>
<evidence type="ECO:0000256" key="1">
    <source>
        <dbReference type="ARBA" id="ARBA00004324"/>
    </source>
</evidence>
<evidence type="ECO:0000313" key="17">
    <source>
        <dbReference type="EMBL" id="JAT09595.1"/>
    </source>
</evidence>
<evidence type="ECO:0000256" key="7">
    <source>
        <dbReference type="ARBA" id="ARBA00022737"/>
    </source>
</evidence>
<feature type="region of interest" description="Disordered" evidence="15">
    <location>
        <begin position="194"/>
        <end position="334"/>
    </location>
</feature>
<feature type="compositionally biased region" description="Basic and acidic residues" evidence="15">
    <location>
        <begin position="22"/>
        <end position="33"/>
    </location>
</feature>
<feature type="domain" description="WW" evidence="16">
    <location>
        <begin position="142"/>
        <end position="176"/>
    </location>
</feature>
<comment type="subcellular location">
    <subcellularLocation>
        <location evidence="2">Cytoplasmic granule</location>
    </subcellularLocation>
    <subcellularLocation>
        <location evidence="1">Nucleus speckle</location>
    </subcellularLocation>
</comment>
<dbReference type="GO" id="GO:0005737">
    <property type="term" value="C:cytoplasm"/>
    <property type="evidence" value="ECO:0007669"/>
    <property type="project" value="TreeGrafter"/>
</dbReference>
<dbReference type="GO" id="GO:0000380">
    <property type="term" value="P:alternative mRNA splicing, via spliceosome"/>
    <property type="evidence" value="ECO:0007669"/>
    <property type="project" value="TreeGrafter"/>
</dbReference>
<keyword evidence="11" id="KW-0508">mRNA splicing</keyword>
<name>A0A1B6KDX2_9HEMI</name>
<dbReference type="PANTHER" id="PTHR21737:SF3">
    <property type="entry name" value="POLYGLUTAMINE-BINDING PROTEIN 1"/>
    <property type="match status" value="1"/>
</dbReference>
<proteinExistence type="predicted"/>
<dbReference type="PANTHER" id="PTHR21737">
    <property type="entry name" value="POLYGLUTAMINE BINDING PROTEIN 1/MARVEL MEMBRANE-ASSOCIATING DOMAIN CONTAINING 3"/>
    <property type="match status" value="1"/>
</dbReference>
<feature type="region of interest" description="Disordered" evidence="15">
    <location>
        <begin position="13"/>
        <end position="54"/>
    </location>
</feature>